<evidence type="ECO:0000313" key="4">
    <source>
        <dbReference type="EMBL" id="KAG2952006.1"/>
    </source>
</evidence>
<dbReference type="EMBL" id="RCMG01000034">
    <property type="protein sequence ID" value="KAG2866807.1"/>
    <property type="molecule type" value="Genomic_DNA"/>
</dbReference>
<proteinExistence type="predicted"/>
<feature type="region of interest" description="Disordered" evidence="1">
    <location>
        <begin position="135"/>
        <end position="156"/>
    </location>
</feature>
<dbReference type="Proteomes" id="UP000697107">
    <property type="component" value="Unassembled WGS sequence"/>
</dbReference>
<evidence type="ECO:0000313" key="8">
    <source>
        <dbReference type="Proteomes" id="UP000251314"/>
    </source>
</evidence>
<keyword evidence="8" id="KW-1185">Reference proteome</keyword>
<accession>A0A329SW82</accession>
<evidence type="ECO:0000313" key="5">
    <source>
        <dbReference type="EMBL" id="KAG2999863.1"/>
    </source>
</evidence>
<dbReference type="EMBL" id="RCMK01000044">
    <property type="protein sequence ID" value="KAG2952006.1"/>
    <property type="molecule type" value="Genomic_DNA"/>
</dbReference>
<evidence type="ECO:0000313" key="6">
    <source>
        <dbReference type="EMBL" id="KAG3228547.1"/>
    </source>
</evidence>
<evidence type="ECO:0000256" key="1">
    <source>
        <dbReference type="SAM" id="MobiDB-lite"/>
    </source>
</evidence>
<name>A0A329SW82_9STRA</name>
<dbReference type="Proteomes" id="UP000251314">
    <property type="component" value="Unassembled WGS sequence"/>
</dbReference>
<reference evidence="2" key="2">
    <citation type="submission" date="2018-10" db="EMBL/GenBank/DDBJ databases">
        <title>Effector identification in a new, highly contiguous assembly of the strawberry crown rot pathogen Phytophthora cactorum.</title>
        <authorList>
            <person name="Armitage A.D."/>
            <person name="Nellist C.F."/>
            <person name="Bates H."/>
            <person name="Vickerstaff R.J."/>
            <person name="Harrison R.J."/>
        </authorList>
    </citation>
    <scope>NUCLEOTIDE SEQUENCE</scope>
    <source>
        <strain evidence="2">15-7</strain>
        <strain evidence="3">4032</strain>
        <strain evidence="4">4040</strain>
        <strain evidence="5">P415</strain>
        <strain evidence="6">P421</strain>
    </source>
</reference>
<dbReference type="EMBL" id="RCMV01000014">
    <property type="protein sequence ID" value="KAG3228547.1"/>
    <property type="molecule type" value="Genomic_DNA"/>
</dbReference>
<dbReference type="OrthoDB" id="117847at2759"/>
<comment type="caution">
    <text evidence="7">The sequence shown here is derived from an EMBL/GenBank/DDBJ whole genome shotgun (WGS) entry which is preliminary data.</text>
</comment>
<evidence type="ECO:0000313" key="7">
    <source>
        <dbReference type="EMBL" id="RAW40920.1"/>
    </source>
</evidence>
<evidence type="ECO:0000313" key="2">
    <source>
        <dbReference type="EMBL" id="KAG2866807.1"/>
    </source>
</evidence>
<dbReference type="VEuPathDB" id="FungiDB:PC110_g2885"/>
<gene>
    <name evidence="7" type="ORF">PC110_g2885</name>
    <name evidence="2" type="ORF">PC113_g2458</name>
    <name evidence="3" type="ORF">PC115_g1892</name>
    <name evidence="4" type="ORF">PC117_g3130</name>
    <name evidence="5" type="ORF">PC118_g631</name>
    <name evidence="6" type="ORF">PC129_g921</name>
</gene>
<sequence>MFTTPKGVCVHNRIPYGRLDEKGYALKCVGGQQVVAAKCGGRVAFDVDLRRNVLVVCGCVEKRQEHASEVIMAALTEAAARLTDELGDVQRGTLMEIHRRLGNLSYDAIERLPRDPNTGIVLTAHRRVNCLTCAEGKPTKNRQSPRDSGNTHQLIG</sequence>
<feature type="compositionally biased region" description="Polar residues" evidence="1">
    <location>
        <begin position="146"/>
        <end position="156"/>
    </location>
</feature>
<dbReference type="EMBL" id="MJFZ01000039">
    <property type="protein sequence ID" value="RAW40920.1"/>
    <property type="molecule type" value="Genomic_DNA"/>
</dbReference>
<evidence type="ECO:0000313" key="3">
    <source>
        <dbReference type="EMBL" id="KAG2941467.1"/>
    </source>
</evidence>
<dbReference type="Proteomes" id="UP000774804">
    <property type="component" value="Unassembled WGS sequence"/>
</dbReference>
<dbReference type="EMBL" id="RCML01000006">
    <property type="protein sequence ID" value="KAG2999863.1"/>
    <property type="molecule type" value="Genomic_DNA"/>
</dbReference>
<organism evidence="7 8">
    <name type="scientific">Phytophthora cactorum</name>
    <dbReference type="NCBI Taxonomy" id="29920"/>
    <lineage>
        <taxon>Eukaryota</taxon>
        <taxon>Sar</taxon>
        <taxon>Stramenopiles</taxon>
        <taxon>Oomycota</taxon>
        <taxon>Peronosporomycetes</taxon>
        <taxon>Peronosporales</taxon>
        <taxon>Peronosporaceae</taxon>
        <taxon>Phytophthora</taxon>
    </lineage>
</organism>
<dbReference type="Proteomes" id="UP000736787">
    <property type="component" value="Unassembled WGS sequence"/>
</dbReference>
<reference evidence="7 8" key="1">
    <citation type="submission" date="2018-01" db="EMBL/GenBank/DDBJ databases">
        <title>Draft genome of the strawberry crown rot pathogen Phytophthora cactorum.</title>
        <authorList>
            <person name="Armitage A.D."/>
            <person name="Lysoe E."/>
            <person name="Nellist C.F."/>
            <person name="Harrison R.J."/>
            <person name="Brurberg M.B."/>
        </authorList>
    </citation>
    <scope>NUCLEOTIDE SEQUENCE [LARGE SCALE GENOMIC DNA]</scope>
    <source>
        <strain evidence="7 8">10300</strain>
    </source>
</reference>
<dbReference type="AlphaFoldDB" id="A0A329SW82"/>
<dbReference type="EMBL" id="RCMI01000026">
    <property type="protein sequence ID" value="KAG2941467.1"/>
    <property type="molecule type" value="Genomic_DNA"/>
</dbReference>
<dbReference type="Proteomes" id="UP000760860">
    <property type="component" value="Unassembled WGS sequence"/>
</dbReference>
<dbReference type="Proteomes" id="UP000735874">
    <property type="component" value="Unassembled WGS sequence"/>
</dbReference>
<protein>
    <submittedName>
        <fullName evidence="7">Uncharacterized protein</fullName>
    </submittedName>
</protein>